<keyword evidence="1" id="KW-1133">Transmembrane helix</keyword>
<dbReference type="Gene3D" id="3.30.2090.10">
    <property type="entry name" value="Multidrug efflux transporter AcrB TolC docking domain, DN and DC subdomains"/>
    <property type="match status" value="2"/>
</dbReference>
<feature type="transmembrane region" description="Helical" evidence="1">
    <location>
        <begin position="938"/>
        <end position="959"/>
    </location>
</feature>
<feature type="transmembrane region" description="Helical" evidence="1">
    <location>
        <begin position="346"/>
        <end position="364"/>
    </location>
</feature>
<dbReference type="InterPro" id="IPR001036">
    <property type="entry name" value="Acrflvin-R"/>
</dbReference>
<dbReference type="Gene3D" id="3.30.70.1430">
    <property type="entry name" value="Multidrug efflux transporter AcrB pore domain"/>
    <property type="match status" value="2"/>
</dbReference>
<feature type="transmembrane region" description="Helical" evidence="1">
    <location>
        <begin position="371"/>
        <end position="391"/>
    </location>
</feature>
<feature type="transmembrane region" description="Helical" evidence="1">
    <location>
        <begin position="545"/>
        <end position="565"/>
    </location>
</feature>
<protein>
    <recommendedName>
        <fullName evidence="4">AcrB/AcrD/AcrF family protein</fullName>
    </recommendedName>
</protein>
<gene>
    <name evidence="2" type="ORF">COX83_01065</name>
</gene>
<evidence type="ECO:0008006" key="4">
    <source>
        <dbReference type="Google" id="ProtNLM"/>
    </source>
</evidence>
<evidence type="ECO:0000256" key="1">
    <source>
        <dbReference type="SAM" id="Phobius"/>
    </source>
</evidence>
<keyword evidence="1" id="KW-0812">Transmembrane</keyword>
<accession>A0A2M7V524</accession>
<feature type="transmembrane region" description="Helical" evidence="1">
    <location>
        <begin position="1012"/>
        <end position="1035"/>
    </location>
</feature>
<reference evidence="3" key="1">
    <citation type="submission" date="2017-09" db="EMBL/GenBank/DDBJ databases">
        <title>Depth-based differentiation of microbial function through sediment-hosted aquifers and enrichment of novel symbionts in the deep terrestrial subsurface.</title>
        <authorList>
            <person name="Probst A.J."/>
            <person name="Ladd B."/>
            <person name="Jarett J.K."/>
            <person name="Geller-Mcgrath D.E."/>
            <person name="Sieber C.M.K."/>
            <person name="Emerson J.B."/>
            <person name="Anantharaman K."/>
            <person name="Thomas B.C."/>
            <person name="Malmstrom R."/>
            <person name="Stieglmeier M."/>
            <person name="Klingl A."/>
            <person name="Woyke T."/>
            <person name="Ryan C.M."/>
            <person name="Banfield J.F."/>
        </authorList>
    </citation>
    <scope>NUCLEOTIDE SEQUENCE [LARGE SCALE GENOMIC DNA]</scope>
</reference>
<comment type="caution">
    <text evidence="2">The sequence shown here is derived from an EMBL/GenBank/DDBJ whole genome shotgun (WGS) entry which is preliminary data.</text>
</comment>
<name>A0A2M7V524_9BACT</name>
<feature type="transmembrane region" description="Helical" evidence="1">
    <location>
        <begin position="912"/>
        <end position="932"/>
    </location>
</feature>
<feature type="transmembrane region" description="Helical" evidence="1">
    <location>
        <begin position="886"/>
        <end position="905"/>
    </location>
</feature>
<dbReference type="EMBL" id="PFPI01000015">
    <property type="protein sequence ID" value="PIZ93709.1"/>
    <property type="molecule type" value="Genomic_DNA"/>
</dbReference>
<dbReference type="GO" id="GO:0042910">
    <property type="term" value="F:xenobiotic transmembrane transporter activity"/>
    <property type="evidence" value="ECO:0007669"/>
    <property type="project" value="TreeGrafter"/>
</dbReference>
<feature type="transmembrane region" description="Helical" evidence="1">
    <location>
        <begin position="473"/>
        <end position="493"/>
    </location>
</feature>
<organism evidence="2 3">
    <name type="scientific">Candidatus Magasanikbacteria bacterium CG_4_10_14_0_2_um_filter_41_31</name>
    <dbReference type="NCBI Taxonomy" id="1974639"/>
    <lineage>
        <taxon>Bacteria</taxon>
        <taxon>Candidatus Magasanikiibacteriota</taxon>
    </lineage>
</organism>
<dbReference type="Pfam" id="PF00873">
    <property type="entry name" value="ACR_tran"/>
    <property type="match status" value="1"/>
</dbReference>
<feature type="transmembrane region" description="Helical" evidence="1">
    <location>
        <begin position="988"/>
        <end position="1006"/>
    </location>
</feature>
<dbReference type="Gene3D" id="1.20.1640.10">
    <property type="entry name" value="Multidrug efflux transporter AcrB transmembrane domain"/>
    <property type="match status" value="2"/>
</dbReference>
<feature type="transmembrane region" description="Helical" evidence="1">
    <location>
        <begin position="446"/>
        <end position="467"/>
    </location>
</feature>
<feature type="transmembrane region" description="Helical" evidence="1">
    <location>
        <begin position="20"/>
        <end position="38"/>
    </location>
</feature>
<dbReference type="SUPFAM" id="SSF82714">
    <property type="entry name" value="Multidrug efflux transporter AcrB TolC docking domain, DN and DC subdomains"/>
    <property type="match status" value="2"/>
</dbReference>
<dbReference type="SUPFAM" id="SSF82693">
    <property type="entry name" value="Multidrug efflux transporter AcrB pore domain, PN1, PN2, PC1 and PC2 subdomains"/>
    <property type="match status" value="3"/>
</dbReference>
<dbReference type="PRINTS" id="PR00702">
    <property type="entry name" value="ACRIFLAVINRP"/>
</dbReference>
<dbReference type="SUPFAM" id="SSF82866">
    <property type="entry name" value="Multidrug efflux transporter AcrB transmembrane domain"/>
    <property type="match status" value="2"/>
</dbReference>
<dbReference type="Gene3D" id="3.30.70.1320">
    <property type="entry name" value="Multidrug efflux transporter AcrB pore domain like"/>
    <property type="match status" value="1"/>
</dbReference>
<evidence type="ECO:0000313" key="2">
    <source>
        <dbReference type="EMBL" id="PIZ93709.1"/>
    </source>
</evidence>
<proteinExistence type="predicted"/>
<evidence type="ECO:0000313" key="3">
    <source>
        <dbReference type="Proteomes" id="UP000230078"/>
    </source>
</evidence>
<dbReference type="InterPro" id="IPR027463">
    <property type="entry name" value="AcrB_DN_DC_subdom"/>
</dbReference>
<dbReference type="PANTHER" id="PTHR32063:SF24">
    <property type="entry name" value="CATION EFFLUX SYSTEM (ACRB_ACRD_ACRF FAMILY)"/>
    <property type="match status" value="1"/>
</dbReference>
<dbReference type="AlphaFoldDB" id="A0A2M7V524"/>
<keyword evidence="1" id="KW-0472">Membrane</keyword>
<dbReference type="Gene3D" id="3.30.70.1440">
    <property type="entry name" value="Multidrug efflux transporter AcrB pore domain"/>
    <property type="match status" value="1"/>
</dbReference>
<dbReference type="PANTHER" id="PTHR32063">
    <property type="match status" value="1"/>
</dbReference>
<dbReference type="Proteomes" id="UP000230078">
    <property type="component" value="Unassembled WGS sequence"/>
</dbReference>
<feature type="transmembrane region" description="Helical" evidence="1">
    <location>
        <begin position="397"/>
        <end position="417"/>
    </location>
</feature>
<dbReference type="GO" id="GO:0005886">
    <property type="term" value="C:plasma membrane"/>
    <property type="evidence" value="ECO:0007669"/>
    <property type="project" value="TreeGrafter"/>
</dbReference>
<sequence>MVTLHEHKKKTIWESFIHQYRLTLIFIIAVVLLGFLAINQMPKESSPEIDFPIAIVTTPFAGASAADVEELVTKPLEDKINSLTKLESVTSVSRQGMSSIVVNFDVNADSLESMSDLRTKVDAALFDLPSDAETPQVIKISFSDVPIMQLALSGPYSSTELKGFAEDLKQDIESIAGVSQVNIVGAPDREVRVLVDQARLEQFGLSLNAVINAIRQANVNLPVGSIETAGSVYSVKFAGEIFSAEEIKTVPVTAVDGTIITVGDVSRVVDGSVDTGTLARLSIGGSIPAPSISLQVYKVSGGNILDLADTVTTHISEAEGVLYPDNVDVEIVTSDAELIRTDLSNLLKNGAETMMIIVLLLLIFLGWREALLASIAVPLTFLMTFIVLGQLGYTINFLTLFSLILALGILVDGAIVVTEGMHGYLQKGYTPKDAAIATIREFQAPLISGTVTTIFVFLPMMMTSGIIGKFIKSIPVTVTIVLISSIIVALGVITTLGSRFLKTALEGEVNAKKQRFTDRFIARSYTFYERVLQGFLTNTSRRTRFFWIMTGLFFASLLLPIFGILQVNMFPAEDADTFAIDIEAPIGTPLHQTDLLSSQIEDVLVADTRIESFVTNVGTGSNGGSVTSGGGLTNQHLASFTINLKKDRDESSIHIIEAYQKVFQQVGGVIVTVAQQASGPNQGAPVNIQIHGTDLNTLESIARDVKSLLEKIPGTRSVELSTKESNGEFVLSIDRAKAQFYGISTAEVASLLRNAVTGNTVTVLKQDGTDIDVVVKYDLAPSAEGSLSQIDTVDIDEITSLTLATPRGEISLASFLETDLGVSRPVINHEDGKRLVTVTSLVEDGYQAQQIVSAFQKQSGQIFLLEGYTFSYGGESESINKSFSDMFKAMFLGIFMIAGLLVWQFRSYRQPFFVMSSIPLSLIGVFPGLVLVGQALSFPAFIGVVALAGIVVNNAIILIDRINENRLNNNMSIDDAIREAAMSRLQPILLTTLTTVAGILPLAITNPSWGPLGYSIVFGLLFSTALTLFMVPLLYQRFGEKELDPL</sequence>